<gene>
    <name evidence="13" type="ORF">PG994_003724</name>
</gene>
<feature type="disulfide bond" evidence="8">
    <location>
        <begin position="564"/>
        <end position="578"/>
    </location>
</feature>
<dbReference type="CDD" id="cd11618">
    <property type="entry name" value="ChtBD1_1"/>
    <property type="match status" value="1"/>
</dbReference>
<keyword evidence="2 8" id="KW-0147">Chitin-binding</keyword>
<evidence type="ECO:0000256" key="2">
    <source>
        <dbReference type="ARBA" id="ARBA00022669"/>
    </source>
</evidence>
<dbReference type="SUPFAM" id="SSF57016">
    <property type="entry name" value="Plant lectins/antimicrobial peptides"/>
    <property type="match status" value="2"/>
</dbReference>
<feature type="region of interest" description="Disordered" evidence="9">
    <location>
        <begin position="54"/>
        <end position="83"/>
    </location>
</feature>
<dbReference type="Gene3D" id="3.20.20.370">
    <property type="entry name" value="Glycoside hydrolase/deacetylase"/>
    <property type="match status" value="1"/>
</dbReference>
<dbReference type="InterPro" id="IPR002509">
    <property type="entry name" value="NODB_dom"/>
</dbReference>
<dbReference type="SMART" id="SM00270">
    <property type="entry name" value="ChtBD1"/>
    <property type="match status" value="2"/>
</dbReference>
<dbReference type="PROSITE" id="PS50941">
    <property type="entry name" value="CHIT_BIND_I_2"/>
    <property type="match status" value="2"/>
</dbReference>
<keyword evidence="7" id="KW-0170">Cobalt</keyword>
<dbReference type="PANTHER" id="PTHR46471">
    <property type="entry name" value="CHITIN DEACETYLASE"/>
    <property type="match status" value="1"/>
</dbReference>
<feature type="compositionally biased region" description="Low complexity" evidence="9">
    <location>
        <begin position="520"/>
        <end position="532"/>
    </location>
</feature>
<feature type="domain" description="NodB homology" evidence="12">
    <location>
        <begin position="191"/>
        <end position="386"/>
    </location>
</feature>
<organism evidence="13 14">
    <name type="scientific">Apiospora phragmitis</name>
    <dbReference type="NCBI Taxonomy" id="2905665"/>
    <lineage>
        <taxon>Eukaryota</taxon>
        <taxon>Fungi</taxon>
        <taxon>Dikarya</taxon>
        <taxon>Ascomycota</taxon>
        <taxon>Pezizomycotina</taxon>
        <taxon>Sordariomycetes</taxon>
        <taxon>Xylariomycetidae</taxon>
        <taxon>Amphisphaeriales</taxon>
        <taxon>Apiosporaceae</taxon>
        <taxon>Apiospora</taxon>
    </lineage>
</organism>
<evidence type="ECO:0000313" key="14">
    <source>
        <dbReference type="Proteomes" id="UP001480595"/>
    </source>
</evidence>
<evidence type="ECO:0000256" key="7">
    <source>
        <dbReference type="ARBA" id="ARBA00023285"/>
    </source>
</evidence>
<comment type="cofactor">
    <cofactor evidence="1">
        <name>Co(2+)</name>
        <dbReference type="ChEBI" id="CHEBI:48828"/>
    </cofactor>
</comment>
<feature type="chain" id="PRO_5047443248" evidence="10">
    <location>
        <begin position="28"/>
        <end position="732"/>
    </location>
</feature>
<feature type="region of interest" description="Disordered" evidence="9">
    <location>
        <begin position="590"/>
        <end position="677"/>
    </location>
</feature>
<evidence type="ECO:0000256" key="4">
    <source>
        <dbReference type="ARBA" id="ARBA00022729"/>
    </source>
</evidence>
<comment type="caution">
    <text evidence="13">The sequence shown here is derived from an EMBL/GenBank/DDBJ whole genome shotgun (WGS) entry which is preliminary data.</text>
</comment>
<comment type="caution">
    <text evidence="8">Lacks conserved residue(s) required for the propagation of feature annotation.</text>
</comment>
<feature type="compositionally biased region" description="Low complexity" evidence="9">
    <location>
        <begin position="617"/>
        <end position="672"/>
    </location>
</feature>
<dbReference type="Pfam" id="PF01522">
    <property type="entry name" value="Polysacc_deac_1"/>
    <property type="match status" value="1"/>
</dbReference>
<evidence type="ECO:0000259" key="11">
    <source>
        <dbReference type="PROSITE" id="PS50941"/>
    </source>
</evidence>
<protein>
    <submittedName>
        <fullName evidence="13">Chitin deacetylase</fullName>
    </submittedName>
</protein>
<dbReference type="Proteomes" id="UP001480595">
    <property type="component" value="Unassembled WGS sequence"/>
</dbReference>
<dbReference type="EMBL" id="JAQQWL010000004">
    <property type="protein sequence ID" value="KAK8076452.1"/>
    <property type="molecule type" value="Genomic_DNA"/>
</dbReference>
<evidence type="ECO:0000256" key="3">
    <source>
        <dbReference type="ARBA" id="ARBA00022723"/>
    </source>
</evidence>
<keyword evidence="3" id="KW-0479">Metal-binding</keyword>
<dbReference type="Gene3D" id="3.30.60.10">
    <property type="entry name" value="Endochitinase-like"/>
    <property type="match status" value="2"/>
</dbReference>
<dbReference type="PROSITE" id="PS51677">
    <property type="entry name" value="NODB"/>
    <property type="match status" value="1"/>
</dbReference>
<feature type="domain" description="Chitin-binding type-1" evidence="11">
    <location>
        <begin position="451"/>
        <end position="491"/>
    </location>
</feature>
<name>A0ABR1VZ13_9PEZI</name>
<evidence type="ECO:0000256" key="6">
    <source>
        <dbReference type="ARBA" id="ARBA00023277"/>
    </source>
</evidence>
<evidence type="ECO:0000256" key="8">
    <source>
        <dbReference type="PROSITE-ProRule" id="PRU00261"/>
    </source>
</evidence>
<dbReference type="PRINTS" id="PR01217">
    <property type="entry name" value="PRICHEXTENSN"/>
</dbReference>
<evidence type="ECO:0000313" key="13">
    <source>
        <dbReference type="EMBL" id="KAK8076452.1"/>
    </source>
</evidence>
<keyword evidence="8" id="KW-1015">Disulfide bond</keyword>
<feature type="region of interest" description="Disordered" evidence="9">
    <location>
        <begin position="493"/>
        <end position="542"/>
    </location>
</feature>
<evidence type="ECO:0000259" key="12">
    <source>
        <dbReference type="PROSITE" id="PS51677"/>
    </source>
</evidence>
<evidence type="ECO:0000256" key="5">
    <source>
        <dbReference type="ARBA" id="ARBA00022801"/>
    </source>
</evidence>
<dbReference type="SUPFAM" id="SSF88713">
    <property type="entry name" value="Glycoside hydrolase/deacetylase"/>
    <property type="match status" value="1"/>
</dbReference>
<keyword evidence="14" id="KW-1185">Reference proteome</keyword>
<dbReference type="InterPro" id="IPR036861">
    <property type="entry name" value="Endochitinase-like_sf"/>
</dbReference>
<accession>A0ABR1VZ13</accession>
<dbReference type="GeneID" id="92088196"/>
<proteinExistence type="predicted"/>
<keyword evidence="5" id="KW-0378">Hydrolase</keyword>
<feature type="signal peptide" evidence="10">
    <location>
        <begin position="1"/>
        <end position="27"/>
    </location>
</feature>
<dbReference type="PANTHER" id="PTHR46471:SF2">
    <property type="entry name" value="CHITIN DEACETYLASE-RELATED"/>
    <property type="match status" value="1"/>
</dbReference>
<feature type="domain" description="Chitin-binding type-1" evidence="11">
    <location>
        <begin position="547"/>
        <end position="592"/>
    </location>
</feature>
<dbReference type="InterPro" id="IPR011330">
    <property type="entry name" value="Glyco_hydro/deAcase_b/a-brl"/>
</dbReference>
<reference evidence="13 14" key="1">
    <citation type="submission" date="2023-01" db="EMBL/GenBank/DDBJ databases">
        <title>Analysis of 21 Apiospora genomes using comparative genomics revels a genus with tremendous synthesis potential of carbohydrate active enzymes and secondary metabolites.</title>
        <authorList>
            <person name="Sorensen T."/>
        </authorList>
    </citation>
    <scope>NUCLEOTIDE SEQUENCE [LARGE SCALE GENOMIC DNA]</scope>
    <source>
        <strain evidence="13 14">CBS 135458</strain>
    </source>
</reference>
<keyword evidence="6" id="KW-0119">Carbohydrate metabolism</keyword>
<evidence type="ECO:0000256" key="9">
    <source>
        <dbReference type="SAM" id="MobiDB-lite"/>
    </source>
</evidence>
<dbReference type="RefSeq" id="XP_066719411.1">
    <property type="nucleotide sequence ID" value="XM_066855133.1"/>
</dbReference>
<evidence type="ECO:0000256" key="1">
    <source>
        <dbReference type="ARBA" id="ARBA00001941"/>
    </source>
</evidence>
<feature type="disulfide bond" evidence="8">
    <location>
        <begin position="550"/>
        <end position="565"/>
    </location>
</feature>
<sequence>MLWSNPVFLLAAWAGFLAAHQADPAYAERASLAQDTSQFARAVQAAAAAVEAQHSRRGGSTGGAEEEAKPQEAKLQGRQNKSGKCGAGRGSCAAGYCCSAEGWVLPSFPGRLILLAYSPPSHIENATNIVTIRWCGLGLDYCIAPDCQLNYGPGCDGNKKPSGADTSGIARPRMGRVQYGGVGIYDCVTKGDIALTFDDGPYNFTDALLDKLAAADAKATFFITGYNLGKGAINDPQYPWRADIERMAAEGHQIASHTWSHQNFSQMSTTQAQNQMIWNEIAFNDILGYFPTYMRPPYSICERACQNMLLTLGYHAIYFDLDTEGYLHDDPSEIQTSKDIWDDAVEGSNPCQDSYLQIEHDIHYQTVYNLTDYILDSLFRSGYRSVTVGQCLGDPPENWYRAGTGAVPAYDFTTREPTGTWACLKPTATTTRKTTTTTKPTATPTLGVSPDGGCGPGVTCQGPSCSQNGYCGASIDYCGGGCQSQFGTCSSPDNTLPADSPIPPTTSPTKLPTGPGAGIPDSPLTTTPTTTPTSPPAPTSTLKVSIDGNCGGDTTCVGSEFGNCCSVNGWCGSTTDYCGDGCQPNFGSGCQASEPPSPTPTPTLTTTSSPEPPPATTPSTSTSTSTSTTSTTTTTTTSTKQSTTSTTSRSDSSTTTTIITSTSTSTTSSSSLPPRPTALIPSVDGSCGPGTGYTCESSGFGVCCKRSDGRCGGLLLCGLLDCQPGYGLCILR</sequence>
<keyword evidence="4 10" id="KW-0732">Signal</keyword>
<evidence type="ECO:0000256" key="10">
    <source>
        <dbReference type="SAM" id="SignalP"/>
    </source>
</evidence>
<dbReference type="InterPro" id="IPR001002">
    <property type="entry name" value="Chitin-bd_1"/>
</dbReference>